<evidence type="ECO:0000313" key="2">
    <source>
        <dbReference type="Proteomes" id="UP000610960"/>
    </source>
</evidence>
<dbReference type="RefSeq" id="WP_188596230.1">
    <property type="nucleotide sequence ID" value="NZ_BMNL01000002.1"/>
</dbReference>
<protein>
    <recommendedName>
        <fullName evidence="3">GH16 domain-containing protein</fullName>
    </recommendedName>
</protein>
<organism evidence="1 2">
    <name type="scientific">Thermocladium modestius</name>
    <dbReference type="NCBI Taxonomy" id="62609"/>
    <lineage>
        <taxon>Archaea</taxon>
        <taxon>Thermoproteota</taxon>
        <taxon>Thermoprotei</taxon>
        <taxon>Thermoproteales</taxon>
        <taxon>Thermoproteaceae</taxon>
        <taxon>Thermocladium</taxon>
    </lineage>
</organism>
<proteinExistence type="predicted"/>
<evidence type="ECO:0008006" key="3">
    <source>
        <dbReference type="Google" id="ProtNLM"/>
    </source>
</evidence>
<gene>
    <name evidence="1" type="ORF">GCM10007981_09010</name>
</gene>
<reference evidence="1" key="1">
    <citation type="journal article" date="2014" name="Int. J. Syst. Evol. Microbiol.">
        <title>Complete genome sequence of Corynebacterium casei LMG S-19264T (=DSM 44701T), isolated from a smear-ripened cheese.</title>
        <authorList>
            <consortium name="US DOE Joint Genome Institute (JGI-PGF)"/>
            <person name="Walter F."/>
            <person name="Albersmeier A."/>
            <person name="Kalinowski J."/>
            <person name="Ruckert C."/>
        </authorList>
    </citation>
    <scope>NUCLEOTIDE SEQUENCE</scope>
    <source>
        <strain evidence="1">JCM 10088</strain>
    </source>
</reference>
<dbReference type="EMBL" id="BMNL01000002">
    <property type="protein sequence ID" value="GGP20534.1"/>
    <property type="molecule type" value="Genomic_DNA"/>
</dbReference>
<dbReference type="OrthoDB" id="30948at2157"/>
<evidence type="ECO:0000313" key="1">
    <source>
        <dbReference type="EMBL" id="GGP20534.1"/>
    </source>
</evidence>
<dbReference type="Proteomes" id="UP000610960">
    <property type="component" value="Unassembled WGS sequence"/>
</dbReference>
<name>A0A830GTK7_9CREN</name>
<dbReference type="AlphaFoldDB" id="A0A830GTK7"/>
<accession>A0A830GTK7</accession>
<sequence length="248" mass="28185">MALRIHDDFKVKSNAWMYRTENSASIELDGEGLRMCVGPSEALYYSDAEISDGGFEGLRWRGGNAEFKVKFQFDHFGSAGFGFWNYSMVTDLSMPIWFIYLNSRGKYPLRGFFAQAGRNFCPLILKEPGLGTSILSIISRLFPDWVGVKVLSSRPALEGFDVASHHLYKIEWKEGLARFYVDGLEVCSVRDGFLEGKKARLDVWIDNSVFMPLKNDPGKVYRHATQELRERHCLYLKSIDAEGPDPGQ</sequence>
<comment type="caution">
    <text evidence="1">The sequence shown here is derived from an EMBL/GenBank/DDBJ whole genome shotgun (WGS) entry which is preliminary data.</text>
</comment>
<reference evidence="1" key="2">
    <citation type="submission" date="2020-09" db="EMBL/GenBank/DDBJ databases">
        <authorList>
            <person name="Sun Q."/>
            <person name="Ohkuma M."/>
        </authorList>
    </citation>
    <scope>NUCLEOTIDE SEQUENCE</scope>
    <source>
        <strain evidence="1">JCM 10088</strain>
    </source>
</reference>
<keyword evidence="2" id="KW-1185">Reference proteome</keyword>